<feature type="signal peptide" evidence="4">
    <location>
        <begin position="1"/>
        <end position="19"/>
    </location>
</feature>
<evidence type="ECO:0000313" key="6">
    <source>
        <dbReference type="EMBL" id="MFC7345313.1"/>
    </source>
</evidence>
<dbReference type="PANTHER" id="PTHR12302">
    <property type="entry name" value="EBNA2 BINDING PROTEIN P100"/>
    <property type="match status" value="1"/>
</dbReference>
<comment type="caution">
    <text evidence="6">The sequence shown here is derived from an EMBL/GenBank/DDBJ whole genome shotgun (WGS) entry which is preliminary data.</text>
</comment>
<dbReference type="Pfam" id="PF00565">
    <property type="entry name" value="SNase"/>
    <property type="match status" value="1"/>
</dbReference>
<dbReference type="PROSITE" id="PS01123">
    <property type="entry name" value="TNASE_1"/>
    <property type="match status" value="1"/>
</dbReference>
<dbReference type="SUPFAM" id="SSF50199">
    <property type="entry name" value="Staphylococcal nuclease"/>
    <property type="match status" value="1"/>
</dbReference>
<evidence type="ECO:0000313" key="7">
    <source>
        <dbReference type="Proteomes" id="UP001596550"/>
    </source>
</evidence>
<feature type="domain" description="TNase-like" evidence="5">
    <location>
        <begin position="19"/>
        <end position="141"/>
    </location>
</feature>
<evidence type="ECO:0000256" key="3">
    <source>
        <dbReference type="ARBA" id="ARBA00022801"/>
    </source>
</evidence>
<evidence type="ECO:0000256" key="1">
    <source>
        <dbReference type="ARBA" id="ARBA00022722"/>
    </source>
</evidence>
<dbReference type="PROSITE" id="PS50830">
    <property type="entry name" value="TNASE_3"/>
    <property type="match status" value="1"/>
</dbReference>
<dbReference type="InterPro" id="IPR002071">
    <property type="entry name" value="Thermonucl_AS"/>
</dbReference>
<sequence>MFKLIFSLLLFLSSIISFSQTKATVTGISDGDTITVLLFDKSKLKLRLAEVDCPEKGQAFAKNAKQFTSEQVFGKQIVFFKTDKDRYGRDIAKIYYDNGKYLSEQLIKNGLGWWYSSYSKDRNLEVLEMKARSKKIGLWKDKNVISPWDYRRIKRLEAEKKRLNKNKSLFFKPDWAFKATILHVKPFVR</sequence>
<dbReference type="SMART" id="SM00318">
    <property type="entry name" value="SNc"/>
    <property type="match status" value="1"/>
</dbReference>
<dbReference type="Proteomes" id="UP001596550">
    <property type="component" value="Unassembled WGS sequence"/>
</dbReference>
<proteinExistence type="predicted"/>
<organism evidence="6 7">
    <name type="scientific">Chryseobacterium zhengzhouense</name>
    <dbReference type="NCBI Taxonomy" id="1636086"/>
    <lineage>
        <taxon>Bacteria</taxon>
        <taxon>Pseudomonadati</taxon>
        <taxon>Bacteroidota</taxon>
        <taxon>Flavobacteriia</taxon>
        <taxon>Flavobacteriales</taxon>
        <taxon>Weeksellaceae</taxon>
        <taxon>Chryseobacterium group</taxon>
        <taxon>Chryseobacterium</taxon>
    </lineage>
</organism>
<keyword evidence="2" id="KW-0255">Endonuclease</keyword>
<dbReference type="PANTHER" id="PTHR12302:SF3">
    <property type="entry name" value="SERINE_THREONINE-PROTEIN KINASE 31"/>
    <property type="match status" value="1"/>
</dbReference>
<dbReference type="InterPro" id="IPR016071">
    <property type="entry name" value="Staphylococal_nuclease_OB-fold"/>
</dbReference>
<keyword evidence="7" id="KW-1185">Reference proteome</keyword>
<evidence type="ECO:0000256" key="4">
    <source>
        <dbReference type="SAM" id="SignalP"/>
    </source>
</evidence>
<keyword evidence="4" id="KW-0732">Signal</keyword>
<dbReference type="InterPro" id="IPR035437">
    <property type="entry name" value="SNase_OB-fold_sf"/>
</dbReference>
<dbReference type="EMBL" id="JBHTCR010000001">
    <property type="protein sequence ID" value="MFC7345313.1"/>
    <property type="molecule type" value="Genomic_DNA"/>
</dbReference>
<accession>A0ABW2LVP1</accession>
<protein>
    <submittedName>
        <fullName evidence="6">Thermonuclease family protein</fullName>
    </submittedName>
</protein>
<keyword evidence="1" id="KW-0540">Nuclease</keyword>
<gene>
    <name evidence="6" type="ORF">ACFQO9_01110</name>
</gene>
<dbReference type="Gene3D" id="2.40.50.90">
    <property type="match status" value="1"/>
</dbReference>
<dbReference type="RefSeq" id="WP_378172094.1">
    <property type="nucleotide sequence ID" value="NZ_JBHTCR010000001.1"/>
</dbReference>
<name>A0ABW2LVP1_9FLAO</name>
<keyword evidence="3" id="KW-0378">Hydrolase</keyword>
<evidence type="ECO:0000256" key="2">
    <source>
        <dbReference type="ARBA" id="ARBA00022759"/>
    </source>
</evidence>
<reference evidence="7" key="1">
    <citation type="journal article" date="2019" name="Int. J. Syst. Evol. Microbiol.">
        <title>The Global Catalogue of Microorganisms (GCM) 10K type strain sequencing project: providing services to taxonomists for standard genome sequencing and annotation.</title>
        <authorList>
            <consortium name="The Broad Institute Genomics Platform"/>
            <consortium name="The Broad Institute Genome Sequencing Center for Infectious Disease"/>
            <person name="Wu L."/>
            <person name="Ma J."/>
        </authorList>
    </citation>
    <scope>NUCLEOTIDE SEQUENCE [LARGE SCALE GENOMIC DNA]</scope>
    <source>
        <strain evidence="7">CCUG 54781</strain>
    </source>
</reference>
<evidence type="ECO:0000259" key="5">
    <source>
        <dbReference type="PROSITE" id="PS50830"/>
    </source>
</evidence>
<feature type="chain" id="PRO_5046950947" evidence="4">
    <location>
        <begin position="20"/>
        <end position="189"/>
    </location>
</feature>